<dbReference type="EMBL" id="JTDY01000854">
    <property type="protein sequence ID" value="KOB75667.1"/>
    <property type="molecule type" value="Genomic_DNA"/>
</dbReference>
<dbReference type="Pfam" id="PF10545">
    <property type="entry name" value="MADF_DNA_bdg"/>
    <property type="match status" value="1"/>
</dbReference>
<sequence length="266" mass="30831">MEWSKDKTMKLIEMLQMNASLWNPSLCDTRRDKQKRREELRNIAEYLEVSVADATKKIQHLRTQYNRVWARETRANAENPNDRYISNWYAYEYVHFLKDSSKPYRILQSDISTDVTLNSQSDSNLSDSKVTNLTPPYKITRTDSIHTVKPDLSRTRDDFSVFGEYVANELRSLKGEKNQLIAKKKILDIIFEVKMGTCERQEQICTVFSHSPRHITGHIHSDKVFTTPLTTAQIEPLTTHSTPTTGMSEIIINNACSYSNFKVDTQ</sequence>
<protein>
    <submittedName>
        <fullName evidence="2">Laccase-1</fullName>
    </submittedName>
</protein>
<evidence type="ECO:0000313" key="3">
    <source>
        <dbReference type="Proteomes" id="UP000037510"/>
    </source>
</evidence>
<dbReference type="PROSITE" id="PS51029">
    <property type="entry name" value="MADF"/>
    <property type="match status" value="1"/>
</dbReference>
<dbReference type="AlphaFoldDB" id="A0A0L7LJQ5"/>
<comment type="caution">
    <text evidence="2">The sequence shown here is derived from an EMBL/GenBank/DDBJ whole genome shotgun (WGS) entry which is preliminary data.</text>
</comment>
<keyword evidence="3" id="KW-1185">Reference proteome</keyword>
<gene>
    <name evidence="2" type="ORF">OBRU01_04167</name>
</gene>
<evidence type="ECO:0000313" key="2">
    <source>
        <dbReference type="EMBL" id="KOB75667.1"/>
    </source>
</evidence>
<organism evidence="2 3">
    <name type="scientific">Operophtera brumata</name>
    <name type="common">Winter moth</name>
    <name type="synonym">Phalaena brumata</name>
    <dbReference type="NCBI Taxonomy" id="104452"/>
    <lineage>
        <taxon>Eukaryota</taxon>
        <taxon>Metazoa</taxon>
        <taxon>Ecdysozoa</taxon>
        <taxon>Arthropoda</taxon>
        <taxon>Hexapoda</taxon>
        <taxon>Insecta</taxon>
        <taxon>Pterygota</taxon>
        <taxon>Neoptera</taxon>
        <taxon>Endopterygota</taxon>
        <taxon>Lepidoptera</taxon>
        <taxon>Glossata</taxon>
        <taxon>Ditrysia</taxon>
        <taxon>Geometroidea</taxon>
        <taxon>Geometridae</taxon>
        <taxon>Larentiinae</taxon>
        <taxon>Operophtera</taxon>
    </lineage>
</organism>
<dbReference type="InterPro" id="IPR006578">
    <property type="entry name" value="MADF-dom"/>
</dbReference>
<dbReference type="PANTHER" id="PTHR21505">
    <property type="entry name" value="MADF DOMAIN-CONTAINING PROTEIN-RELATED"/>
    <property type="match status" value="1"/>
</dbReference>
<feature type="domain" description="MADF" evidence="1">
    <location>
        <begin position="10"/>
        <end position="102"/>
    </location>
</feature>
<accession>A0A0L7LJQ5</accession>
<reference evidence="2 3" key="1">
    <citation type="journal article" date="2015" name="Genome Biol. Evol.">
        <title>The genome of winter moth (Operophtera brumata) provides a genomic perspective on sexual dimorphism and phenology.</title>
        <authorList>
            <person name="Derks M.F."/>
            <person name="Smit S."/>
            <person name="Salis L."/>
            <person name="Schijlen E."/>
            <person name="Bossers A."/>
            <person name="Mateman C."/>
            <person name="Pijl A.S."/>
            <person name="de Ridder D."/>
            <person name="Groenen M.A."/>
            <person name="Visser M.E."/>
            <person name="Megens H.J."/>
        </authorList>
    </citation>
    <scope>NUCLEOTIDE SEQUENCE [LARGE SCALE GENOMIC DNA]</scope>
    <source>
        <strain evidence="2">WM2013NL</strain>
        <tissue evidence="2">Head and thorax</tissue>
    </source>
</reference>
<proteinExistence type="predicted"/>
<evidence type="ECO:0000259" key="1">
    <source>
        <dbReference type="PROSITE" id="PS51029"/>
    </source>
</evidence>
<dbReference type="Proteomes" id="UP000037510">
    <property type="component" value="Unassembled WGS sequence"/>
</dbReference>
<dbReference type="PANTHER" id="PTHR21505:SF12">
    <property type="entry name" value="MADF DOMAIN-CONTAINING PROTEIN-RELATED"/>
    <property type="match status" value="1"/>
</dbReference>
<name>A0A0L7LJQ5_OPEBR</name>